<dbReference type="EMBL" id="JAUTXU010000003">
    <property type="protein sequence ID" value="KAK3725164.1"/>
    <property type="molecule type" value="Genomic_DNA"/>
</dbReference>
<evidence type="ECO:0000313" key="1">
    <source>
        <dbReference type="EMBL" id="KAK3725164.1"/>
    </source>
</evidence>
<protein>
    <submittedName>
        <fullName evidence="1">Uncharacterized protein</fullName>
    </submittedName>
</protein>
<name>A0ACC3NXN3_9PEZI</name>
<organism evidence="1 2">
    <name type="scientific">Vermiconidia calcicola</name>
    <dbReference type="NCBI Taxonomy" id="1690605"/>
    <lineage>
        <taxon>Eukaryota</taxon>
        <taxon>Fungi</taxon>
        <taxon>Dikarya</taxon>
        <taxon>Ascomycota</taxon>
        <taxon>Pezizomycotina</taxon>
        <taxon>Dothideomycetes</taxon>
        <taxon>Dothideomycetidae</taxon>
        <taxon>Mycosphaerellales</taxon>
        <taxon>Extremaceae</taxon>
        <taxon>Vermiconidia</taxon>
    </lineage>
</organism>
<evidence type="ECO:0000313" key="2">
    <source>
        <dbReference type="Proteomes" id="UP001281147"/>
    </source>
</evidence>
<keyword evidence="2" id="KW-1185">Reference proteome</keyword>
<accession>A0ACC3NXN3</accession>
<reference evidence="1" key="1">
    <citation type="submission" date="2023-07" db="EMBL/GenBank/DDBJ databases">
        <title>Black Yeasts Isolated from many extreme environments.</title>
        <authorList>
            <person name="Coleine C."/>
            <person name="Stajich J.E."/>
            <person name="Selbmann L."/>
        </authorList>
    </citation>
    <scope>NUCLEOTIDE SEQUENCE</scope>
    <source>
        <strain evidence="1">CCFEE 5714</strain>
    </source>
</reference>
<dbReference type="Proteomes" id="UP001281147">
    <property type="component" value="Unassembled WGS sequence"/>
</dbReference>
<sequence length="484" mass="53586">MVNKGILTGLTVKSTITLSSSTPRFLVRVAGSSNNFDMLADMVARDKLADQVAEDSDMEVQPLKLTNITKTRPPRALRRMETALRSIRVLRGLTRNQVDNFMNSYIIYDLDWADEKQMADALGPDYQKRVGECLSDYYSVLNHLCAIGELEKMYIPPVMDLQANILTNQSLYEERIAEELQLPLDARLLDLGCGRGRVAAHISMLTGASVTGLNIDLDQVASAVAFNKERQLQNEFVRADFNDLPLPFPDAHFDGFYQIQAFSLCKDIGKMCKELHRVLKPGARLSLLDWAQLDAYNDQDPSHRHLMRRIKPLIGAIGTPTPKSLAAALEIAGFRVLQMSNASINGLQSPLIERADGYFRAARIATLGLVKLEILPAHFKTLFNRLTQNCDAFVQADRARLITTSYHWLAEKPRDIPILSKVDTAVAAQRSASKSTTYPLAIVNAVANEELSAGSQRTSVSEVGSSGPDTKPPSSADVSINRFH</sequence>
<proteinExistence type="predicted"/>
<comment type="caution">
    <text evidence="1">The sequence shown here is derived from an EMBL/GenBank/DDBJ whole genome shotgun (WGS) entry which is preliminary data.</text>
</comment>
<gene>
    <name evidence="1" type="ORF">LTR37_000675</name>
</gene>